<gene>
    <name evidence="3" type="ORF">ACFQ1R_10840</name>
</gene>
<accession>A0ABW3JJM3</accession>
<organism evidence="3 4">
    <name type="scientific">Mariniflexile jejuense</name>
    <dbReference type="NCBI Taxonomy" id="1173582"/>
    <lineage>
        <taxon>Bacteria</taxon>
        <taxon>Pseudomonadati</taxon>
        <taxon>Bacteroidota</taxon>
        <taxon>Flavobacteriia</taxon>
        <taxon>Flavobacteriales</taxon>
        <taxon>Flavobacteriaceae</taxon>
        <taxon>Mariniflexile</taxon>
    </lineage>
</organism>
<dbReference type="RefSeq" id="WP_379926188.1">
    <property type="nucleotide sequence ID" value="NZ_JBHTJI010000001.1"/>
</dbReference>
<comment type="catalytic activity">
    <reaction evidence="1">
        <text>an N-(ADP-alpha-D-ribosyl)-thymidine in DNA + H2O = a thymidine in DNA + ADP-D-ribose</text>
        <dbReference type="Rhea" id="RHEA:71655"/>
        <dbReference type="Rhea" id="RHEA-COMP:13556"/>
        <dbReference type="Rhea" id="RHEA-COMP:18051"/>
        <dbReference type="ChEBI" id="CHEBI:15377"/>
        <dbReference type="ChEBI" id="CHEBI:57967"/>
        <dbReference type="ChEBI" id="CHEBI:137386"/>
        <dbReference type="ChEBI" id="CHEBI:191199"/>
    </reaction>
    <physiologicalReaction direction="left-to-right" evidence="1">
        <dbReference type="Rhea" id="RHEA:71656"/>
    </physiologicalReaction>
</comment>
<evidence type="ECO:0000313" key="3">
    <source>
        <dbReference type="EMBL" id="MFD0990594.1"/>
    </source>
</evidence>
<dbReference type="SUPFAM" id="SSF52949">
    <property type="entry name" value="Macro domain-like"/>
    <property type="match status" value="1"/>
</dbReference>
<dbReference type="Gene3D" id="3.40.220.10">
    <property type="entry name" value="Leucine Aminopeptidase, subunit E, domain 1"/>
    <property type="match status" value="1"/>
</dbReference>
<protein>
    <submittedName>
        <fullName evidence="3">Macro domain-containing protein</fullName>
    </submittedName>
</protein>
<keyword evidence="4" id="KW-1185">Reference proteome</keyword>
<proteinExistence type="predicted"/>
<comment type="caution">
    <text evidence="3">The sequence shown here is derived from an EMBL/GenBank/DDBJ whole genome shotgun (WGS) entry which is preliminary data.</text>
</comment>
<dbReference type="PROSITE" id="PS51154">
    <property type="entry name" value="MACRO"/>
    <property type="match status" value="1"/>
</dbReference>
<sequence length="343" mass="39350">MIKYITGNLLESTAEALVNTVNTVGVMGKGIALQFKNTFPNNYKIYKDKCDKNQFNIGDLLVVQDENLITGKKTIINFPTKTQWRKPSEYSYIETGLTKLKEVINEYNIKSIAIPPLGSGNGGLQWSTVKSMIENKLIDLDCDIFIYEPNSTVQEVLKKERVKLTPARAMLLYMLFNLVKNGEFVSEFASEKLCYFLQKFGGEKYFNLKYQPNFYGPYSGKVKHVLNYLNGSYIMGYAGKDKKPFEELNLMVDSEKEIFAYINNNNDLKEIVNKTSDFLNGFYSDFGLELLSTVDYIANDKKTQNKDLIMENLNNWSERKRTMFSNDNFVEIALKKLANSNLI</sequence>
<name>A0ABW3JJM3_9FLAO</name>
<evidence type="ECO:0000256" key="1">
    <source>
        <dbReference type="ARBA" id="ARBA00035885"/>
    </source>
</evidence>
<dbReference type="PANTHER" id="PTHR12521">
    <property type="entry name" value="PROTEIN C6ORF130"/>
    <property type="match status" value="1"/>
</dbReference>
<dbReference type="InterPro" id="IPR002589">
    <property type="entry name" value="Macro_dom"/>
</dbReference>
<evidence type="ECO:0000313" key="4">
    <source>
        <dbReference type="Proteomes" id="UP001597061"/>
    </source>
</evidence>
<dbReference type="SMART" id="SM00506">
    <property type="entry name" value="A1pp"/>
    <property type="match status" value="1"/>
</dbReference>
<reference evidence="4" key="1">
    <citation type="journal article" date="2019" name="Int. J. Syst. Evol. Microbiol.">
        <title>The Global Catalogue of Microorganisms (GCM) 10K type strain sequencing project: providing services to taxonomists for standard genome sequencing and annotation.</title>
        <authorList>
            <consortium name="The Broad Institute Genomics Platform"/>
            <consortium name="The Broad Institute Genome Sequencing Center for Infectious Disease"/>
            <person name="Wu L."/>
            <person name="Ma J."/>
        </authorList>
    </citation>
    <scope>NUCLEOTIDE SEQUENCE [LARGE SCALE GENOMIC DNA]</scope>
    <source>
        <strain evidence="4">CCUG 62414</strain>
    </source>
</reference>
<dbReference type="PANTHER" id="PTHR12521:SF0">
    <property type="entry name" value="ADP-RIBOSE GLYCOHYDROLASE OARD1"/>
    <property type="match status" value="1"/>
</dbReference>
<evidence type="ECO:0000259" key="2">
    <source>
        <dbReference type="PROSITE" id="PS51154"/>
    </source>
</evidence>
<feature type="domain" description="Macro" evidence="2">
    <location>
        <begin position="1"/>
        <end position="165"/>
    </location>
</feature>
<dbReference type="EMBL" id="JBHTJI010000001">
    <property type="protein sequence ID" value="MFD0990594.1"/>
    <property type="molecule type" value="Genomic_DNA"/>
</dbReference>
<dbReference type="InterPro" id="IPR050892">
    <property type="entry name" value="ADP-ribose_metab_enzymes"/>
</dbReference>
<dbReference type="Pfam" id="PF01661">
    <property type="entry name" value="Macro"/>
    <property type="match status" value="1"/>
</dbReference>
<dbReference type="CDD" id="cd02901">
    <property type="entry name" value="Macro_Poa1p-like"/>
    <property type="match status" value="1"/>
</dbReference>
<dbReference type="Proteomes" id="UP001597061">
    <property type="component" value="Unassembled WGS sequence"/>
</dbReference>
<dbReference type="InterPro" id="IPR043472">
    <property type="entry name" value="Macro_dom-like"/>
</dbReference>